<accession>M5PWQ6</accession>
<reference evidence="1 2" key="1">
    <citation type="journal article" date="2013" name="Genome Announc.">
        <title>Draft Genome Sequence for Desulfovibrio africanus Strain PCS.</title>
        <authorList>
            <person name="Brown S.D."/>
            <person name="Utturkar S.M."/>
            <person name="Arkin A.P."/>
            <person name="Deutschbauer A.M."/>
            <person name="Elias D.A."/>
            <person name="Hazen T.C."/>
            <person name="Chakraborty R."/>
        </authorList>
    </citation>
    <scope>NUCLEOTIDE SEQUENCE [LARGE SCALE GENOMIC DNA]</scope>
    <source>
        <strain evidence="1 2">PCS</strain>
    </source>
</reference>
<name>M5PWQ6_DESAF</name>
<proteinExistence type="predicted"/>
<protein>
    <recommendedName>
        <fullName evidence="3">Methyltransferase domain containing protein</fullName>
    </recommendedName>
</protein>
<organism evidence="1 2">
    <name type="scientific">Desulfocurvibacter africanus PCS</name>
    <dbReference type="NCBI Taxonomy" id="1262666"/>
    <lineage>
        <taxon>Bacteria</taxon>
        <taxon>Pseudomonadati</taxon>
        <taxon>Thermodesulfobacteriota</taxon>
        <taxon>Desulfovibrionia</taxon>
        <taxon>Desulfovibrionales</taxon>
        <taxon>Desulfovibrionaceae</taxon>
        <taxon>Desulfocurvibacter</taxon>
    </lineage>
</organism>
<comment type="caution">
    <text evidence="1">The sequence shown here is derived from an EMBL/GenBank/DDBJ whole genome shotgun (WGS) entry which is preliminary data.</text>
</comment>
<gene>
    <name evidence="1" type="ORF">PCS_00713</name>
</gene>
<evidence type="ECO:0000313" key="2">
    <source>
        <dbReference type="Proteomes" id="UP000011922"/>
    </source>
</evidence>
<dbReference type="EMBL" id="AOSV01000004">
    <property type="protein sequence ID" value="EMG38415.1"/>
    <property type="molecule type" value="Genomic_DNA"/>
</dbReference>
<dbReference type="InterPro" id="IPR029063">
    <property type="entry name" value="SAM-dependent_MTases_sf"/>
</dbReference>
<dbReference type="PATRIC" id="fig|1262666.3.peg.720"/>
<sequence length="489" mass="55508">MAPQHKRPDVATLHFPQGDSQGALLDRGNALARTYVGKDATYPERLFKAYKTHCFKSMGIIETAYDESARLFRHKRLRITYPHEWTPTMLKQAVLFHLDLLIELDAVGWTLKDALPENILFEDGRPVFVDFFSLVTDDDLSKESWLPRHPLGPRYSVLHTMFIPYMLLPLLCYASRNYTLGKQMLATAFCNNAESASPYALFPLKPRLQTLTKAKLKLILNRSVDPNIFIHARIADILLARTISWRDTVVQLRSFIIGLTVTEGGSGYTSYYADKKENFPLADTRGWQEKQRAYASCIQQYRPVSLLELGANTGWFPQLAAMHGAKVIASDIDVACAEHLHHVATLRREHITSLWMSFDEFTAQAFSLDAQGKRHTHPLHMPATARLNCEAVSCLGLFHHLTLGMGKSFADVFAVLARLAERVLILEFITLDDPLIRQNPDFFPCLDQWNEQTYAFERVLDAASGCFTLRNRLTSTPADTRSILVFEKS</sequence>
<dbReference type="Gene3D" id="3.40.50.150">
    <property type="entry name" value="Vaccinia Virus protein VP39"/>
    <property type="match status" value="1"/>
</dbReference>
<evidence type="ECO:0008006" key="3">
    <source>
        <dbReference type="Google" id="ProtNLM"/>
    </source>
</evidence>
<evidence type="ECO:0000313" key="1">
    <source>
        <dbReference type="EMBL" id="EMG38415.1"/>
    </source>
</evidence>
<dbReference type="AlphaFoldDB" id="M5PWQ6"/>
<dbReference type="SUPFAM" id="SSF53335">
    <property type="entry name" value="S-adenosyl-L-methionine-dependent methyltransferases"/>
    <property type="match status" value="1"/>
</dbReference>
<dbReference type="Proteomes" id="UP000011922">
    <property type="component" value="Unassembled WGS sequence"/>
</dbReference>